<dbReference type="InterPro" id="IPR003439">
    <property type="entry name" value="ABC_transporter-like_ATP-bd"/>
</dbReference>
<evidence type="ECO:0000313" key="11">
    <source>
        <dbReference type="EMBL" id="ROU03427.1"/>
    </source>
</evidence>
<evidence type="ECO:0000256" key="9">
    <source>
        <dbReference type="SAM" id="MobiDB-lite"/>
    </source>
</evidence>
<evidence type="ECO:0000256" key="1">
    <source>
        <dbReference type="ARBA" id="ARBA00022448"/>
    </source>
</evidence>
<evidence type="ECO:0000259" key="10">
    <source>
        <dbReference type="PROSITE" id="PS50893"/>
    </source>
</evidence>
<dbReference type="RefSeq" id="WP_123640962.1">
    <property type="nucleotide sequence ID" value="NZ_ML119082.1"/>
</dbReference>
<dbReference type="AlphaFoldDB" id="A0A3N2R7L4"/>
<dbReference type="SUPFAM" id="SSF52540">
    <property type="entry name" value="P-loop containing nucleoside triphosphate hydrolases"/>
    <property type="match status" value="1"/>
</dbReference>
<keyword evidence="7" id="KW-0406">Ion transport</keyword>
<dbReference type="GO" id="GO:0016887">
    <property type="term" value="F:ATP hydrolysis activity"/>
    <property type="evidence" value="ECO:0007669"/>
    <property type="project" value="InterPro"/>
</dbReference>
<keyword evidence="3" id="KW-0410">Iron transport</keyword>
<organism evidence="11 12">
    <name type="scientific">Histidinibacterium lentulum</name>
    <dbReference type="NCBI Taxonomy" id="2480588"/>
    <lineage>
        <taxon>Bacteria</taxon>
        <taxon>Pseudomonadati</taxon>
        <taxon>Pseudomonadota</taxon>
        <taxon>Alphaproteobacteria</taxon>
        <taxon>Rhodobacterales</taxon>
        <taxon>Paracoccaceae</taxon>
        <taxon>Histidinibacterium</taxon>
    </lineage>
</organism>
<evidence type="ECO:0000256" key="7">
    <source>
        <dbReference type="ARBA" id="ARBA00023065"/>
    </source>
</evidence>
<dbReference type="GO" id="GO:0015697">
    <property type="term" value="P:quaternary ammonium group transport"/>
    <property type="evidence" value="ECO:0007669"/>
    <property type="project" value="UniProtKB-ARBA"/>
</dbReference>
<protein>
    <submittedName>
        <fullName evidence="11">ABC transporter ATP-binding protein</fullName>
    </submittedName>
</protein>
<dbReference type="GO" id="GO:0015408">
    <property type="term" value="F:ABC-type ferric iron transporter activity"/>
    <property type="evidence" value="ECO:0007669"/>
    <property type="project" value="InterPro"/>
</dbReference>
<accession>A0A3N2R7L4</accession>
<dbReference type="Pfam" id="PF00005">
    <property type="entry name" value="ABC_tran"/>
    <property type="match status" value="1"/>
</dbReference>
<dbReference type="Pfam" id="PF08402">
    <property type="entry name" value="TOBE_2"/>
    <property type="match status" value="1"/>
</dbReference>
<dbReference type="InterPro" id="IPR017871">
    <property type="entry name" value="ABC_transporter-like_CS"/>
</dbReference>
<dbReference type="InterPro" id="IPR013611">
    <property type="entry name" value="Transp-assoc_OB_typ2"/>
</dbReference>
<keyword evidence="4" id="KW-0547">Nucleotide-binding</keyword>
<dbReference type="EMBL" id="RDRB01000002">
    <property type="protein sequence ID" value="ROU03427.1"/>
    <property type="molecule type" value="Genomic_DNA"/>
</dbReference>
<dbReference type="Gene3D" id="3.40.50.300">
    <property type="entry name" value="P-loop containing nucleotide triphosphate hydrolases"/>
    <property type="match status" value="1"/>
</dbReference>
<dbReference type="FunFam" id="3.40.50.300:FF:000425">
    <property type="entry name" value="Probable ABC transporter, ATP-binding subunit"/>
    <property type="match status" value="1"/>
</dbReference>
<feature type="domain" description="ABC transporter" evidence="10">
    <location>
        <begin position="2"/>
        <end position="240"/>
    </location>
</feature>
<name>A0A3N2R7L4_9RHOB</name>
<dbReference type="PROSITE" id="PS00211">
    <property type="entry name" value="ABC_TRANSPORTER_1"/>
    <property type="match status" value="1"/>
</dbReference>
<reference evidence="11 12" key="1">
    <citation type="submission" date="2018-10" db="EMBL/GenBank/DDBJ databases">
        <title>Histidinibacterium lentulum gen. nov., sp. nov., a marine bacterium from the culture broth of Picochlorum sp. 122.</title>
        <authorList>
            <person name="Wang G."/>
        </authorList>
    </citation>
    <scope>NUCLEOTIDE SEQUENCE [LARGE SCALE GENOMIC DNA]</scope>
    <source>
        <strain evidence="11 12">B17</strain>
    </source>
</reference>
<dbReference type="InterPro" id="IPR003593">
    <property type="entry name" value="AAA+_ATPase"/>
</dbReference>
<dbReference type="CDD" id="cd03259">
    <property type="entry name" value="ABC_Carb_Solutes_like"/>
    <property type="match status" value="1"/>
</dbReference>
<evidence type="ECO:0000256" key="3">
    <source>
        <dbReference type="ARBA" id="ARBA00022496"/>
    </source>
</evidence>
<evidence type="ECO:0000256" key="5">
    <source>
        <dbReference type="ARBA" id="ARBA00022840"/>
    </source>
</evidence>
<dbReference type="InterPro" id="IPR015853">
    <property type="entry name" value="ABC_transpr_FbpC"/>
</dbReference>
<comment type="caution">
    <text evidence="11">The sequence shown here is derived from an EMBL/GenBank/DDBJ whole genome shotgun (WGS) entry which is preliminary data.</text>
</comment>
<sequence>MLRISRITKTYEGAEIPALDDVSVDCADGSFTTLLGPSGCGKSTLLRCIAGLEAPDGGSVTLNDRPLVDADRGIVVPAHRRGIGMVFQSYAIWPHMTVAQNVGYPLKVRGDTDADIFGAVREVLEMVGLSGLERRSSSDLSGGQQQRVAIARAVVNRPSLLLLDEPMSNLDAHLRRQLGAQLRELQQRLKLTVVYVTHDRDEALTLSDRIVVMSHGRMADGGTPVGLYGRPRTDRGALSVGEANFLPAEIEAGDAVCRLFDPPLRCPAESAARETAVLLRPEWIDIWPGEPPADLSLPRARATIRSVVFRGMMTELALELPGAVTLLARIQRPLDLGPGDSVRLTIPPGLAVAVERSAASPTRGPEHAGTTEPLKRGPVAPRPKGRFATLFNRKTETLP</sequence>
<evidence type="ECO:0000256" key="4">
    <source>
        <dbReference type="ARBA" id="ARBA00022741"/>
    </source>
</evidence>
<dbReference type="OrthoDB" id="9802264at2"/>
<dbReference type="InterPro" id="IPR027417">
    <property type="entry name" value="P-loop_NTPase"/>
</dbReference>
<dbReference type="SMART" id="SM00382">
    <property type="entry name" value="AAA"/>
    <property type="match status" value="1"/>
</dbReference>
<keyword evidence="2" id="KW-1003">Cell membrane</keyword>
<keyword evidence="5 11" id="KW-0067">ATP-binding</keyword>
<dbReference type="SUPFAM" id="SSF50331">
    <property type="entry name" value="MOP-like"/>
    <property type="match status" value="1"/>
</dbReference>
<keyword evidence="1" id="KW-0813">Transport</keyword>
<feature type="region of interest" description="Disordered" evidence="9">
    <location>
        <begin position="356"/>
        <end position="386"/>
    </location>
</feature>
<dbReference type="PROSITE" id="PS50893">
    <property type="entry name" value="ABC_TRANSPORTER_2"/>
    <property type="match status" value="1"/>
</dbReference>
<evidence type="ECO:0000256" key="6">
    <source>
        <dbReference type="ARBA" id="ARBA00023004"/>
    </source>
</evidence>
<dbReference type="InterPro" id="IPR008995">
    <property type="entry name" value="Mo/tungstate-bd_C_term_dom"/>
</dbReference>
<dbReference type="PANTHER" id="PTHR42781">
    <property type="entry name" value="SPERMIDINE/PUTRESCINE IMPORT ATP-BINDING PROTEIN POTA"/>
    <property type="match status" value="1"/>
</dbReference>
<keyword evidence="12" id="KW-1185">Reference proteome</keyword>
<evidence type="ECO:0000256" key="8">
    <source>
        <dbReference type="ARBA" id="ARBA00023136"/>
    </source>
</evidence>
<dbReference type="InterPro" id="IPR050093">
    <property type="entry name" value="ABC_SmlMolc_Importer"/>
</dbReference>
<evidence type="ECO:0000313" key="12">
    <source>
        <dbReference type="Proteomes" id="UP000268016"/>
    </source>
</evidence>
<dbReference type="GO" id="GO:0005524">
    <property type="term" value="F:ATP binding"/>
    <property type="evidence" value="ECO:0007669"/>
    <property type="project" value="UniProtKB-KW"/>
</dbReference>
<dbReference type="PANTHER" id="PTHR42781:SF4">
    <property type="entry name" value="SPERMIDINE_PUTRESCINE IMPORT ATP-BINDING PROTEIN POTA"/>
    <property type="match status" value="1"/>
</dbReference>
<gene>
    <name evidence="11" type="ORF">EAT49_03730</name>
</gene>
<evidence type="ECO:0000256" key="2">
    <source>
        <dbReference type="ARBA" id="ARBA00022475"/>
    </source>
</evidence>
<keyword evidence="6" id="KW-0408">Iron</keyword>
<proteinExistence type="predicted"/>
<keyword evidence="8" id="KW-0472">Membrane</keyword>
<dbReference type="Proteomes" id="UP000268016">
    <property type="component" value="Unassembled WGS sequence"/>
</dbReference>
<dbReference type="GO" id="GO:0043190">
    <property type="term" value="C:ATP-binding cassette (ABC) transporter complex"/>
    <property type="evidence" value="ECO:0007669"/>
    <property type="project" value="InterPro"/>
</dbReference>